<sequence>MIRAVTAARTPAPALEENAATAASAPAIASAAAIRRASVDARRGANAPAPRDPATASKHHDSAFFLYLFADFFISLLPIVKMIYYEGTFLFGAMLFAL</sequence>
<feature type="transmembrane region" description="Helical" evidence="1">
    <location>
        <begin position="64"/>
        <end position="85"/>
    </location>
</feature>
<keyword evidence="1" id="KW-1133">Transmembrane helix</keyword>
<reference evidence="2" key="2">
    <citation type="submission" date="2017-10" db="EMBL/GenBank/DDBJ databases">
        <title>Ladona fulva Genome sequencing and assembly.</title>
        <authorList>
            <person name="Murali S."/>
            <person name="Richards S."/>
            <person name="Bandaranaike D."/>
            <person name="Bellair M."/>
            <person name="Blankenburg K."/>
            <person name="Chao H."/>
            <person name="Dinh H."/>
            <person name="Doddapaneni H."/>
            <person name="Dugan-Rocha S."/>
            <person name="Elkadiri S."/>
            <person name="Gnanaolivu R."/>
            <person name="Hernandez B."/>
            <person name="Skinner E."/>
            <person name="Javaid M."/>
            <person name="Lee S."/>
            <person name="Li M."/>
            <person name="Ming W."/>
            <person name="Munidasa M."/>
            <person name="Muniz J."/>
            <person name="Nguyen L."/>
            <person name="Hughes D."/>
            <person name="Osuji N."/>
            <person name="Pu L.-L."/>
            <person name="Puazo M."/>
            <person name="Qu C."/>
            <person name="Quiroz J."/>
            <person name="Raj R."/>
            <person name="Weissenberger G."/>
            <person name="Xin Y."/>
            <person name="Zou X."/>
            <person name="Han Y."/>
            <person name="Worley K."/>
            <person name="Muzny D."/>
            <person name="Gibbs R."/>
        </authorList>
    </citation>
    <scope>NUCLEOTIDE SEQUENCE</scope>
    <source>
        <strain evidence="2">Sampled in the wild</strain>
    </source>
</reference>
<keyword evidence="1" id="KW-0812">Transmembrane</keyword>
<keyword evidence="1" id="KW-0472">Membrane</keyword>
<evidence type="ECO:0000256" key="1">
    <source>
        <dbReference type="SAM" id="Phobius"/>
    </source>
</evidence>
<dbReference type="Proteomes" id="UP000792457">
    <property type="component" value="Unassembled WGS sequence"/>
</dbReference>
<accession>A0A8K0KKX9</accession>
<dbReference type="AlphaFoldDB" id="A0A8K0KKX9"/>
<proteinExistence type="predicted"/>
<keyword evidence="3" id="KW-1185">Reference proteome</keyword>
<name>A0A8K0KKX9_LADFU</name>
<comment type="caution">
    <text evidence="2">The sequence shown here is derived from an EMBL/GenBank/DDBJ whole genome shotgun (WGS) entry which is preliminary data.</text>
</comment>
<organism evidence="2 3">
    <name type="scientific">Ladona fulva</name>
    <name type="common">Scarce chaser dragonfly</name>
    <name type="synonym">Libellula fulva</name>
    <dbReference type="NCBI Taxonomy" id="123851"/>
    <lineage>
        <taxon>Eukaryota</taxon>
        <taxon>Metazoa</taxon>
        <taxon>Ecdysozoa</taxon>
        <taxon>Arthropoda</taxon>
        <taxon>Hexapoda</taxon>
        <taxon>Insecta</taxon>
        <taxon>Pterygota</taxon>
        <taxon>Palaeoptera</taxon>
        <taxon>Odonata</taxon>
        <taxon>Epiprocta</taxon>
        <taxon>Anisoptera</taxon>
        <taxon>Libelluloidea</taxon>
        <taxon>Libellulidae</taxon>
        <taxon>Ladona</taxon>
    </lineage>
</organism>
<evidence type="ECO:0000313" key="2">
    <source>
        <dbReference type="EMBL" id="KAG8236189.1"/>
    </source>
</evidence>
<protein>
    <submittedName>
        <fullName evidence="2">Uncharacterized protein</fullName>
    </submittedName>
</protein>
<gene>
    <name evidence="2" type="ORF">J437_LFUL016285</name>
</gene>
<evidence type="ECO:0000313" key="3">
    <source>
        <dbReference type="Proteomes" id="UP000792457"/>
    </source>
</evidence>
<reference evidence="2" key="1">
    <citation type="submission" date="2013-04" db="EMBL/GenBank/DDBJ databases">
        <authorList>
            <person name="Qu J."/>
            <person name="Murali S.C."/>
            <person name="Bandaranaike D."/>
            <person name="Bellair M."/>
            <person name="Blankenburg K."/>
            <person name="Chao H."/>
            <person name="Dinh H."/>
            <person name="Doddapaneni H."/>
            <person name="Downs B."/>
            <person name="Dugan-Rocha S."/>
            <person name="Elkadiri S."/>
            <person name="Gnanaolivu R.D."/>
            <person name="Hernandez B."/>
            <person name="Javaid M."/>
            <person name="Jayaseelan J.C."/>
            <person name="Lee S."/>
            <person name="Li M."/>
            <person name="Ming W."/>
            <person name="Munidasa M."/>
            <person name="Muniz J."/>
            <person name="Nguyen L."/>
            <person name="Ongeri F."/>
            <person name="Osuji N."/>
            <person name="Pu L.-L."/>
            <person name="Puazo M."/>
            <person name="Qu C."/>
            <person name="Quiroz J."/>
            <person name="Raj R."/>
            <person name="Weissenberger G."/>
            <person name="Xin Y."/>
            <person name="Zou X."/>
            <person name="Han Y."/>
            <person name="Richards S."/>
            <person name="Worley K."/>
            <person name="Muzny D."/>
            <person name="Gibbs R."/>
        </authorList>
    </citation>
    <scope>NUCLEOTIDE SEQUENCE</scope>
    <source>
        <strain evidence="2">Sampled in the wild</strain>
    </source>
</reference>
<dbReference type="EMBL" id="KZ308995">
    <property type="protein sequence ID" value="KAG8236189.1"/>
    <property type="molecule type" value="Genomic_DNA"/>
</dbReference>